<gene>
    <name evidence="2" type="ORF">EKH77_18465</name>
</gene>
<protein>
    <submittedName>
        <fullName evidence="2">DUF397 domain-containing protein</fullName>
    </submittedName>
</protein>
<evidence type="ECO:0000259" key="1">
    <source>
        <dbReference type="Pfam" id="PF04149"/>
    </source>
</evidence>
<feature type="domain" description="DUF397" evidence="1">
    <location>
        <begin position="4"/>
        <end position="55"/>
    </location>
</feature>
<accession>A0A3Q9FVQ8</accession>
<sequence>MGSVWQKASYSHEGANCLNVAAAGDGALRLRESDSPGVVLIAAAASFGALIRAAKAGLLPVRGER</sequence>
<dbReference type="RefSeq" id="WP_126915442.1">
    <property type="nucleotide sequence ID" value="NZ_CP034587.1"/>
</dbReference>
<keyword evidence="3" id="KW-1185">Reference proteome</keyword>
<dbReference type="InterPro" id="IPR007278">
    <property type="entry name" value="DUF397"/>
</dbReference>
<dbReference type="OrthoDB" id="4324620at2"/>
<dbReference type="AlphaFoldDB" id="A0A3Q9FVQ8"/>
<evidence type="ECO:0000313" key="3">
    <source>
        <dbReference type="Proteomes" id="UP000267900"/>
    </source>
</evidence>
<name>A0A3Q9FVQ8_STRLT</name>
<dbReference type="Pfam" id="PF04149">
    <property type="entry name" value="DUF397"/>
    <property type="match status" value="1"/>
</dbReference>
<evidence type="ECO:0000313" key="2">
    <source>
        <dbReference type="EMBL" id="AZQ72929.1"/>
    </source>
</evidence>
<proteinExistence type="predicted"/>
<organism evidence="2 3">
    <name type="scientific">Streptomyces luteoverticillatus</name>
    <name type="common">Streptoverticillium luteoverticillatus</name>
    <dbReference type="NCBI Taxonomy" id="66425"/>
    <lineage>
        <taxon>Bacteria</taxon>
        <taxon>Bacillati</taxon>
        <taxon>Actinomycetota</taxon>
        <taxon>Actinomycetes</taxon>
        <taxon>Kitasatosporales</taxon>
        <taxon>Streptomycetaceae</taxon>
        <taxon>Streptomyces</taxon>
    </lineage>
</organism>
<reference evidence="2 3" key="1">
    <citation type="submission" date="2018-12" db="EMBL/GenBank/DDBJ databases">
        <title>The whole draft genome of Streptomyce luteoverticillatus CGMCC 15060.</title>
        <authorList>
            <person name="Feng Z."/>
            <person name="Chen G."/>
            <person name="Zhang J."/>
            <person name="Zhu H."/>
            <person name="Yu X."/>
            <person name="Zhang W."/>
            <person name="Zhang X."/>
        </authorList>
    </citation>
    <scope>NUCLEOTIDE SEQUENCE [LARGE SCALE GENOMIC DNA]</scope>
    <source>
        <strain evidence="2 3">CGMCC 15060</strain>
    </source>
</reference>
<dbReference type="EMBL" id="CP034587">
    <property type="protein sequence ID" value="AZQ72929.1"/>
    <property type="molecule type" value="Genomic_DNA"/>
</dbReference>
<dbReference type="Proteomes" id="UP000267900">
    <property type="component" value="Chromosome"/>
</dbReference>